<dbReference type="PROSITE" id="PS50943">
    <property type="entry name" value="HTH_CROC1"/>
    <property type="match status" value="1"/>
</dbReference>
<reference evidence="2 3" key="1">
    <citation type="journal article" date="2011" name="Stand. Genomic Sci.">
        <title>Non-contiguous finished genome sequence and contextual data of the filamentous soil bacterium Ktedonobacter racemifer type strain (SOSP1-21).</title>
        <authorList>
            <person name="Chang Y.J."/>
            <person name="Land M."/>
            <person name="Hauser L."/>
            <person name="Chertkov O."/>
            <person name="Del Rio T.G."/>
            <person name="Nolan M."/>
            <person name="Copeland A."/>
            <person name="Tice H."/>
            <person name="Cheng J.F."/>
            <person name="Lucas S."/>
            <person name="Han C."/>
            <person name="Goodwin L."/>
            <person name="Pitluck S."/>
            <person name="Ivanova N."/>
            <person name="Ovchinikova G."/>
            <person name="Pati A."/>
            <person name="Chen A."/>
            <person name="Palaniappan K."/>
            <person name="Mavromatis K."/>
            <person name="Liolios K."/>
            <person name="Brettin T."/>
            <person name="Fiebig A."/>
            <person name="Rohde M."/>
            <person name="Abt B."/>
            <person name="Goker M."/>
            <person name="Detter J.C."/>
            <person name="Woyke T."/>
            <person name="Bristow J."/>
            <person name="Eisen J.A."/>
            <person name="Markowitz V."/>
            <person name="Hugenholtz P."/>
            <person name="Kyrpides N.C."/>
            <person name="Klenk H.P."/>
            <person name="Lapidus A."/>
        </authorList>
    </citation>
    <scope>NUCLEOTIDE SEQUENCE [LARGE SCALE GENOMIC DNA]</scope>
    <source>
        <strain evidence="3">DSM 44963</strain>
    </source>
</reference>
<evidence type="ECO:0000259" key="1">
    <source>
        <dbReference type="PROSITE" id="PS50943"/>
    </source>
</evidence>
<dbReference type="GO" id="GO:0003677">
    <property type="term" value="F:DNA binding"/>
    <property type="evidence" value="ECO:0007669"/>
    <property type="project" value="InterPro"/>
</dbReference>
<name>D6TLG2_KTERA</name>
<dbReference type="RefSeq" id="WP_007911078.1">
    <property type="nucleotide sequence ID" value="NZ_ADVG01000002.1"/>
</dbReference>
<dbReference type="InterPro" id="IPR010982">
    <property type="entry name" value="Lambda_DNA-bd_dom_sf"/>
</dbReference>
<dbReference type="Pfam" id="PF13443">
    <property type="entry name" value="HTH_26"/>
    <property type="match status" value="1"/>
</dbReference>
<dbReference type="STRING" id="485913.Krac_7917"/>
<dbReference type="EMBL" id="ADVG01000002">
    <property type="protein sequence ID" value="EFH86612.1"/>
    <property type="molecule type" value="Genomic_DNA"/>
</dbReference>
<protein>
    <submittedName>
        <fullName evidence="2">Transcriptional regulator, XRE family</fullName>
    </submittedName>
</protein>
<keyword evidence="3" id="KW-1185">Reference proteome</keyword>
<organism evidence="2 3">
    <name type="scientific">Ktedonobacter racemifer DSM 44963</name>
    <dbReference type="NCBI Taxonomy" id="485913"/>
    <lineage>
        <taxon>Bacteria</taxon>
        <taxon>Bacillati</taxon>
        <taxon>Chloroflexota</taxon>
        <taxon>Ktedonobacteria</taxon>
        <taxon>Ktedonobacterales</taxon>
        <taxon>Ktedonobacteraceae</taxon>
        <taxon>Ktedonobacter</taxon>
    </lineage>
</organism>
<dbReference type="AlphaFoldDB" id="D6TLG2"/>
<dbReference type="SMART" id="SM00530">
    <property type="entry name" value="HTH_XRE"/>
    <property type="match status" value="1"/>
</dbReference>
<dbReference type="InterPro" id="IPR001387">
    <property type="entry name" value="Cro/C1-type_HTH"/>
</dbReference>
<dbReference type="Gene3D" id="1.10.260.40">
    <property type="entry name" value="lambda repressor-like DNA-binding domains"/>
    <property type="match status" value="1"/>
</dbReference>
<dbReference type="CDD" id="cd00093">
    <property type="entry name" value="HTH_XRE"/>
    <property type="match status" value="1"/>
</dbReference>
<sequence length="73" mass="8060">MIRLKVKEVAAEKGIGQGKLARLADMDIKTVRRIYQKPTLPVSTETLDKIAKVLQVDASTLLESIPDEEDPNA</sequence>
<dbReference type="InParanoid" id="D6TLG2"/>
<gene>
    <name evidence="2" type="ORF">Krac_7917</name>
</gene>
<proteinExistence type="predicted"/>
<dbReference type="SUPFAM" id="SSF47413">
    <property type="entry name" value="lambda repressor-like DNA-binding domains"/>
    <property type="match status" value="1"/>
</dbReference>
<comment type="caution">
    <text evidence="2">The sequence shown here is derived from an EMBL/GenBank/DDBJ whole genome shotgun (WGS) entry which is preliminary data.</text>
</comment>
<evidence type="ECO:0000313" key="2">
    <source>
        <dbReference type="EMBL" id="EFH86612.1"/>
    </source>
</evidence>
<evidence type="ECO:0000313" key="3">
    <source>
        <dbReference type="Proteomes" id="UP000004508"/>
    </source>
</evidence>
<feature type="domain" description="HTH cro/C1-type" evidence="1">
    <location>
        <begin position="6"/>
        <end position="61"/>
    </location>
</feature>
<dbReference type="Proteomes" id="UP000004508">
    <property type="component" value="Unassembled WGS sequence"/>
</dbReference>
<dbReference type="OrthoDB" id="163799at2"/>
<accession>D6TLG2</accession>